<protein>
    <submittedName>
        <fullName evidence="2">Transposase zinc-binding domain-containing protein</fullName>
    </submittedName>
</protein>
<dbReference type="Pfam" id="PF14319">
    <property type="entry name" value="Zn_Tnp_IS91"/>
    <property type="match status" value="1"/>
</dbReference>
<name>A0A450XXE1_9GAMM</name>
<dbReference type="PANTHER" id="PTHR37023">
    <property type="entry name" value="TRANSPOSASE"/>
    <property type="match status" value="1"/>
</dbReference>
<evidence type="ECO:0000313" key="2">
    <source>
        <dbReference type="EMBL" id="VFK33958.1"/>
    </source>
</evidence>
<reference evidence="2" key="1">
    <citation type="submission" date="2019-02" db="EMBL/GenBank/DDBJ databases">
        <authorList>
            <person name="Gruber-Vodicka R. H."/>
            <person name="Seah K. B. B."/>
        </authorList>
    </citation>
    <scope>NUCLEOTIDE SEQUENCE</scope>
    <source>
        <strain evidence="2">BECK_BZ197</strain>
        <strain evidence="3">BECK_BZ199</strain>
    </source>
</reference>
<dbReference type="EMBL" id="CAADFQ010000212">
    <property type="protein sequence ID" value="VFK36151.1"/>
    <property type="molecule type" value="Genomic_DNA"/>
</dbReference>
<evidence type="ECO:0000259" key="1">
    <source>
        <dbReference type="Pfam" id="PF14319"/>
    </source>
</evidence>
<dbReference type="PANTHER" id="PTHR37023:SF1">
    <property type="entry name" value="ISSOD25 TRANSPOSASE TNPA_ISSOD25"/>
    <property type="match status" value="1"/>
</dbReference>
<gene>
    <name evidence="2" type="ORF">BECKMB1821G_GA0114241_12082</name>
    <name evidence="3" type="ORF">BECKMB1821I_GA0114274_12122</name>
</gene>
<evidence type="ECO:0000313" key="3">
    <source>
        <dbReference type="EMBL" id="VFK36151.1"/>
    </source>
</evidence>
<feature type="domain" description="Transposase zinc-binding" evidence="1">
    <location>
        <begin position="8"/>
        <end position="98"/>
    </location>
</feature>
<accession>A0A450XXE1</accession>
<dbReference type="EMBL" id="CAADFO010000207">
    <property type="protein sequence ID" value="VFK33958.1"/>
    <property type="molecule type" value="Genomic_DNA"/>
</dbReference>
<sequence length="129" mass="15185">MILLSSIIETFRTQFIEQYQDSILPSHLKALDAMANCRTDGSLQMLAQCPECEHQLFVPHSCGHRNCPHCQNHESQQWLERQLQKRVPAEYFLLTFTLPAQLRTLAWEHQRTLYSLMIRCAWETLRSLL</sequence>
<organism evidence="2">
    <name type="scientific">Candidatus Kentrum sp. MB</name>
    <dbReference type="NCBI Taxonomy" id="2138164"/>
    <lineage>
        <taxon>Bacteria</taxon>
        <taxon>Pseudomonadati</taxon>
        <taxon>Pseudomonadota</taxon>
        <taxon>Gammaproteobacteria</taxon>
        <taxon>Candidatus Kentrum</taxon>
    </lineage>
</organism>
<dbReference type="AlphaFoldDB" id="A0A450XXE1"/>
<dbReference type="InterPro" id="IPR026889">
    <property type="entry name" value="Zn_Tnp"/>
</dbReference>
<proteinExistence type="predicted"/>